<dbReference type="Proteomes" id="UP000589036">
    <property type="component" value="Unassembled WGS sequence"/>
</dbReference>
<reference evidence="1 2" key="1">
    <citation type="submission" date="2020-07" db="EMBL/GenBank/DDBJ databases">
        <title>Sequencing the genomes of 1000 actinobacteria strains.</title>
        <authorList>
            <person name="Klenk H.-P."/>
        </authorList>
    </citation>
    <scope>NUCLEOTIDE SEQUENCE [LARGE SCALE GENOMIC DNA]</scope>
    <source>
        <strain evidence="1 2">CXB654</strain>
    </source>
</reference>
<protein>
    <submittedName>
        <fullName evidence="1">Uncharacterized protein</fullName>
    </submittedName>
</protein>
<proteinExistence type="predicted"/>
<accession>A0A852TWF2</accession>
<dbReference type="RefSeq" id="WP_179642513.1">
    <property type="nucleotide sequence ID" value="NZ_BAAAYY010000022.1"/>
</dbReference>
<name>A0A852TWF2_9ACTN</name>
<evidence type="ECO:0000313" key="2">
    <source>
        <dbReference type="Proteomes" id="UP000589036"/>
    </source>
</evidence>
<dbReference type="EMBL" id="JACCCC010000001">
    <property type="protein sequence ID" value="NYE46404.1"/>
    <property type="molecule type" value="Genomic_DNA"/>
</dbReference>
<dbReference type="AlphaFoldDB" id="A0A852TWF2"/>
<organism evidence="1 2">
    <name type="scientific">Spinactinospora alkalitolerans</name>
    <dbReference type="NCBI Taxonomy" id="687207"/>
    <lineage>
        <taxon>Bacteria</taxon>
        <taxon>Bacillati</taxon>
        <taxon>Actinomycetota</taxon>
        <taxon>Actinomycetes</taxon>
        <taxon>Streptosporangiales</taxon>
        <taxon>Nocardiopsidaceae</taxon>
        <taxon>Spinactinospora</taxon>
    </lineage>
</organism>
<gene>
    <name evidence="1" type="ORF">HDA32_001524</name>
</gene>
<evidence type="ECO:0000313" key="1">
    <source>
        <dbReference type="EMBL" id="NYE46404.1"/>
    </source>
</evidence>
<comment type="caution">
    <text evidence="1">The sequence shown here is derived from an EMBL/GenBank/DDBJ whole genome shotgun (WGS) entry which is preliminary data.</text>
</comment>
<sequence>MHVEVDGHPIEPDYPWPKSPTNVLIRCNACMDLRYFADRHAEHLDDYSPGPHCKTCGKRIEFRCTVCDSQWRPLS</sequence>
<keyword evidence="2" id="KW-1185">Reference proteome</keyword>